<dbReference type="Proteomes" id="UP001556196">
    <property type="component" value="Unassembled WGS sequence"/>
</dbReference>
<keyword evidence="1" id="KW-0812">Transmembrane</keyword>
<proteinExistence type="predicted"/>
<name>A0ABV3R5K7_9HYPH</name>
<evidence type="ECO:0000313" key="2">
    <source>
        <dbReference type="EMBL" id="MEW9808609.1"/>
    </source>
</evidence>
<keyword evidence="1" id="KW-0472">Membrane</keyword>
<protein>
    <submittedName>
        <fullName evidence="2">Uncharacterized protein</fullName>
    </submittedName>
</protein>
<evidence type="ECO:0000256" key="1">
    <source>
        <dbReference type="SAM" id="Phobius"/>
    </source>
</evidence>
<keyword evidence="3" id="KW-1185">Reference proteome</keyword>
<evidence type="ECO:0000313" key="3">
    <source>
        <dbReference type="Proteomes" id="UP001556196"/>
    </source>
</evidence>
<dbReference type="EMBL" id="JBFOCI010000009">
    <property type="protein sequence ID" value="MEW9808609.1"/>
    <property type="molecule type" value="Genomic_DNA"/>
</dbReference>
<reference evidence="2 3" key="1">
    <citation type="submission" date="2024-06" db="EMBL/GenBank/DDBJ databases">
        <authorList>
            <person name="Tuo L."/>
        </authorList>
    </citation>
    <scope>NUCLEOTIDE SEQUENCE [LARGE SCALE GENOMIC DNA]</scope>
    <source>
        <strain evidence="2 3">ZMM04-5</strain>
    </source>
</reference>
<dbReference type="RefSeq" id="WP_367725842.1">
    <property type="nucleotide sequence ID" value="NZ_JBFOCH010000092.1"/>
</dbReference>
<organism evidence="2 3">
    <name type="scientific">Mesorhizobium marinum</name>
    <dbReference type="NCBI Taxonomy" id="3228790"/>
    <lineage>
        <taxon>Bacteria</taxon>
        <taxon>Pseudomonadati</taxon>
        <taxon>Pseudomonadota</taxon>
        <taxon>Alphaproteobacteria</taxon>
        <taxon>Hyphomicrobiales</taxon>
        <taxon>Phyllobacteriaceae</taxon>
        <taxon>Mesorhizobium</taxon>
    </lineage>
</organism>
<feature type="transmembrane region" description="Helical" evidence="1">
    <location>
        <begin position="52"/>
        <end position="78"/>
    </location>
</feature>
<accession>A0ABV3R5K7</accession>
<gene>
    <name evidence="2" type="ORF">ABUE31_21675</name>
</gene>
<sequence>MNKDAKIAEQFAELPEPTRKFLSELTVEDATALEAGMPLVRALIGFAKVSKWIIITILGILGGVVLLGESVFKILAWFKPPPP</sequence>
<keyword evidence="1" id="KW-1133">Transmembrane helix</keyword>
<comment type="caution">
    <text evidence="2">The sequence shown here is derived from an EMBL/GenBank/DDBJ whole genome shotgun (WGS) entry which is preliminary data.</text>
</comment>